<comment type="caution">
    <text evidence="2">The sequence shown here is derived from an EMBL/GenBank/DDBJ whole genome shotgun (WGS) entry which is preliminary data.</text>
</comment>
<feature type="transmembrane region" description="Helical" evidence="1">
    <location>
        <begin position="243"/>
        <end position="266"/>
    </location>
</feature>
<sequence>MSAPAGHFFPSPVGGAPFNFDFAPSVVLAVLYGTLAPLIIYRAASPKSRNVFLIGCVIFGLERTVDFAVRALEARNPSDRVNHEIVTYMQTTYAGGFISMGQTLLGLTRVMLVHAARAHAASASDPFASADRDAEGRPLTAEPGEAFELKKPAEAEADPRTARRVRVIMGVTFAAELTYWTAFAFGIISGTFYFQAITDPAKAQLVQTLRYLGSGTALCLLQFTIVLALIAWMRYPRIPRTHVLFICFNAALLSTVAVYRLVVMRFQTDALDSTAPGSLNDPGSKATFYIFHVVPEMLSVVLIFGFNVREMFETGPFGRGR</sequence>
<organism evidence="2 3">
    <name type="scientific">Rhodonia placenta</name>
    <dbReference type="NCBI Taxonomy" id="104341"/>
    <lineage>
        <taxon>Eukaryota</taxon>
        <taxon>Fungi</taxon>
        <taxon>Dikarya</taxon>
        <taxon>Basidiomycota</taxon>
        <taxon>Agaricomycotina</taxon>
        <taxon>Agaricomycetes</taxon>
        <taxon>Polyporales</taxon>
        <taxon>Adustoporiaceae</taxon>
        <taxon>Rhodonia</taxon>
    </lineage>
</organism>
<keyword evidence="1" id="KW-0812">Transmembrane</keyword>
<gene>
    <name evidence="2" type="ORF">IEO21_06216</name>
</gene>
<protein>
    <submittedName>
        <fullName evidence="2">Uncharacterized protein</fullName>
    </submittedName>
</protein>
<evidence type="ECO:0000313" key="3">
    <source>
        <dbReference type="Proteomes" id="UP000639403"/>
    </source>
</evidence>
<dbReference type="AlphaFoldDB" id="A0A8H7U1J8"/>
<keyword evidence="1" id="KW-0472">Membrane</keyword>
<reference evidence="2" key="1">
    <citation type="submission" date="2020-11" db="EMBL/GenBank/DDBJ databases">
        <authorList>
            <person name="Koelle M."/>
            <person name="Horta M.A.C."/>
            <person name="Nowrousian M."/>
            <person name="Ohm R.A."/>
            <person name="Benz P."/>
            <person name="Pilgard A."/>
        </authorList>
    </citation>
    <scope>NUCLEOTIDE SEQUENCE</scope>
    <source>
        <strain evidence="2">FPRL280</strain>
    </source>
</reference>
<evidence type="ECO:0000313" key="2">
    <source>
        <dbReference type="EMBL" id="KAF9812454.1"/>
    </source>
</evidence>
<dbReference type="Proteomes" id="UP000639403">
    <property type="component" value="Unassembled WGS sequence"/>
</dbReference>
<feature type="transmembrane region" description="Helical" evidence="1">
    <location>
        <begin position="208"/>
        <end position="231"/>
    </location>
</feature>
<feature type="transmembrane region" description="Helical" evidence="1">
    <location>
        <begin position="22"/>
        <end position="41"/>
    </location>
</feature>
<proteinExistence type="predicted"/>
<name>A0A8H7U1J8_9APHY</name>
<reference evidence="2" key="2">
    <citation type="journal article" name="Front. Microbiol.">
        <title>Degradative Capacity of Two Strains of Rhodonia placenta: From Phenotype to Genotype.</title>
        <authorList>
            <person name="Kolle M."/>
            <person name="Horta M.A.C."/>
            <person name="Nowrousian M."/>
            <person name="Ohm R.A."/>
            <person name="Benz J.P."/>
            <person name="Pilgard A."/>
        </authorList>
    </citation>
    <scope>NUCLEOTIDE SEQUENCE</scope>
    <source>
        <strain evidence="2">FPRL280</strain>
    </source>
</reference>
<keyword evidence="1" id="KW-1133">Transmembrane helix</keyword>
<feature type="transmembrane region" description="Helical" evidence="1">
    <location>
        <begin position="167"/>
        <end position="188"/>
    </location>
</feature>
<accession>A0A8H7U1J8</accession>
<feature type="transmembrane region" description="Helical" evidence="1">
    <location>
        <begin position="286"/>
        <end position="306"/>
    </location>
</feature>
<evidence type="ECO:0000256" key="1">
    <source>
        <dbReference type="SAM" id="Phobius"/>
    </source>
</evidence>
<dbReference type="EMBL" id="JADOXO010000132">
    <property type="protein sequence ID" value="KAF9812454.1"/>
    <property type="molecule type" value="Genomic_DNA"/>
</dbReference>